<dbReference type="PANTHER" id="PTHR11615">
    <property type="entry name" value="NITRATE, FORMATE, IRON DEHYDROGENASE"/>
    <property type="match status" value="1"/>
</dbReference>
<evidence type="ECO:0000313" key="8">
    <source>
        <dbReference type="Proteomes" id="UP000241434"/>
    </source>
</evidence>
<dbReference type="Pfam" id="PF02906">
    <property type="entry name" value="Fe_hyd_lg_C"/>
    <property type="match status" value="1"/>
</dbReference>
<dbReference type="EMBL" id="JYGE01000004">
    <property type="protein sequence ID" value="PSJ31402.1"/>
    <property type="molecule type" value="Genomic_DNA"/>
</dbReference>
<dbReference type="InterPro" id="IPR009016">
    <property type="entry name" value="Fe_hydrogenase"/>
</dbReference>
<evidence type="ECO:0000256" key="4">
    <source>
        <dbReference type="ARBA" id="ARBA00023014"/>
    </source>
</evidence>
<dbReference type="GO" id="GO:0016491">
    <property type="term" value="F:oxidoreductase activity"/>
    <property type="evidence" value="ECO:0007669"/>
    <property type="project" value="InterPro"/>
</dbReference>
<dbReference type="GO" id="GO:0051539">
    <property type="term" value="F:4 iron, 4 sulfur cluster binding"/>
    <property type="evidence" value="ECO:0007669"/>
    <property type="project" value="UniProtKB-KW"/>
</dbReference>
<dbReference type="InterPro" id="IPR003149">
    <property type="entry name" value="Fe_hydrogenase_ssu"/>
</dbReference>
<dbReference type="RefSeq" id="WP_106776862.1">
    <property type="nucleotide sequence ID" value="NZ_JYGE01000004.1"/>
</dbReference>
<evidence type="ECO:0000259" key="5">
    <source>
        <dbReference type="PROSITE" id="PS51085"/>
    </source>
</evidence>
<dbReference type="InterPro" id="IPR036010">
    <property type="entry name" value="2Fe-2S_ferredoxin-like_sf"/>
</dbReference>
<keyword evidence="3" id="KW-0408">Iron</keyword>
<dbReference type="OrthoDB" id="9805142at2"/>
<dbReference type="SMART" id="SM00929">
    <property type="entry name" value="NADH-G_4Fe-4S_3"/>
    <property type="match status" value="1"/>
</dbReference>
<dbReference type="PROSITE" id="PS51085">
    <property type="entry name" value="2FE2S_FER_2"/>
    <property type="match status" value="1"/>
</dbReference>
<dbReference type="PROSITE" id="PS51839">
    <property type="entry name" value="4FE4S_HC3"/>
    <property type="match status" value="1"/>
</dbReference>
<dbReference type="CDD" id="cd00207">
    <property type="entry name" value="fer2"/>
    <property type="match status" value="1"/>
</dbReference>
<evidence type="ECO:0000256" key="1">
    <source>
        <dbReference type="ARBA" id="ARBA00022485"/>
    </source>
</evidence>
<sequence>MCSFYRKEGSKIIDVASEIGIKIPKLCFLKDINEIGACRICSVEVEGTNKLLTSCNNVVEEGMVIKTNSPKVRKARRTNIELLLSQHDFRCATCVRSGNCSLQEIANNLGIGSGAGVIFGATGGVMEAALRSAYYFVTGENPSLDAFESVRGQQGWRDLSFSIARNQIDIAVVSGLRNARNLLEALKRGKVKYDFVEVMACPGGCAGGGGQPIKDGCELAGKRIDKLYNLDKEMSLRYSHENPAIQKIYSDYFDKANSELAHKLLHTDHFAWNMALSPVISVMEDKEFDFNI</sequence>
<reference evidence="7" key="1">
    <citation type="thesis" date="2015" institute="Rutgers" country="The State University of New Jersey, 14 College Farm Rd., New Brunswick, NJ, USA">
        <title>Ammonia toxicity in bacteria and its implications for treatment of and resource recovery from highly nitrogenous organic wastes.</title>
        <authorList>
            <person name="Luther A.K."/>
        </authorList>
    </citation>
    <scope>NUCLEOTIDE SEQUENCE</scope>
    <source>
        <strain evidence="7">RT-10B</strain>
    </source>
</reference>
<accession>A0A2P7Q0B9</accession>
<evidence type="ECO:0000313" key="7">
    <source>
        <dbReference type="EMBL" id="PSJ31402.1"/>
    </source>
</evidence>
<dbReference type="GO" id="GO:0046872">
    <property type="term" value="F:metal ion binding"/>
    <property type="evidence" value="ECO:0007669"/>
    <property type="project" value="UniProtKB-KW"/>
</dbReference>
<dbReference type="SUPFAM" id="SSF54292">
    <property type="entry name" value="2Fe-2S ferredoxin-like"/>
    <property type="match status" value="1"/>
</dbReference>
<dbReference type="Pfam" id="PF02256">
    <property type="entry name" value="Fe_hyd_SSU"/>
    <property type="match status" value="1"/>
</dbReference>
<dbReference type="Gene3D" id="3.10.20.740">
    <property type="match status" value="1"/>
</dbReference>
<evidence type="ECO:0000256" key="2">
    <source>
        <dbReference type="ARBA" id="ARBA00022723"/>
    </source>
</evidence>
<evidence type="ECO:0000259" key="6">
    <source>
        <dbReference type="PROSITE" id="PS51839"/>
    </source>
</evidence>
<feature type="domain" description="2Fe-2S ferredoxin-type" evidence="5">
    <location>
        <begin position="1"/>
        <end position="71"/>
    </location>
</feature>
<keyword evidence="8" id="KW-1185">Reference proteome</keyword>
<evidence type="ECO:0000256" key="3">
    <source>
        <dbReference type="ARBA" id="ARBA00023004"/>
    </source>
</evidence>
<dbReference type="Proteomes" id="UP000241434">
    <property type="component" value="Unassembled WGS sequence"/>
</dbReference>
<gene>
    <name evidence="7" type="ORF">UF10_05615</name>
</gene>
<name>A0A2P7Q0B9_9FIRM</name>
<keyword evidence="1" id="KW-0004">4Fe-4S</keyword>
<dbReference type="Gene3D" id="3.40.950.10">
    <property type="entry name" value="Fe-only Hydrogenase (Larger Subunit), Chain L, domain 3"/>
    <property type="match status" value="1"/>
</dbReference>
<dbReference type="Pfam" id="PF13510">
    <property type="entry name" value="Fer2_4"/>
    <property type="match status" value="1"/>
</dbReference>
<organism evidence="7 8">
    <name type="scientific">Peptostreptococcus russellii</name>
    <dbReference type="NCBI Taxonomy" id="215200"/>
    <lineage>
        <taxon>Bacteria</taxon>
        <taxon>Bacillati</taxon>
        <taxon>Bacillota</taxon>
        <taxon>Clostridia</taxon>
        <taxon>Peptostreptococcales</taxon>
        <taxon>Peptostreptococcaceae</taxon>
        <taxon>Peptostreptococcus</taxon>
    </lineage>
</organism>
<keyword evidence="2" id="KW-0479">Metal-binding</keyword>
<dbReference type="InterPro" id="IPR019574">
    <property type="entry name" value="NADH_UbQ_OxRdtase_Gsu_4Fe4S-bd"/>
</dbReference>
<dbReference type="SMART" id="SM00902">
    <property type="entry name" value="Fe_hyd_SSU"/>
    <property type="match status" value="1"/>
</dbReference>
<dbReference type="InterPro" id="IPR004108">
    <property type="entry name" value="Fe_hydrogenase_lsu_C"/>
</dbReference>
<protein>
    <submittedName>
        <fullName evidence="7">Uncharacterized protein</fullName>
    </submittedName>
</protein>
<dbReference type="AlphaFoldDB" id="A0A2P7Q0B9"/>
<keyword evidence="4" id="KW-0411">Iron-sulfur</keyword>
<feature type="domain" description="4Fe-4S His(Cys)3-ligated-type" evidence="6">
    <location>
        <begin position="71"/>
        <end position="110"/>
    </location>
</feature>
<dbReference type="InterPro" id="IPR001041">
    <property type="entry name" value="2Fe-2S_ferredoxin-type"/>
</dbReference>
<dbReference type="SUPFAM" id="SSF53920">
    <property type="entry name" value="Fe-only hydrogenase"/>
    <property type="match status" value="1"/>
</dbReference>
<proteinExistence type="predicted"/>
<dbReference type="InterPro" id="IPR050340">
    <property type="entry name" value="Cytosolic_Fe-S_CAF"/>
</dbReference>
<comment type="caution">
    <text evidence="7">The sequence shown here is derived from an EMBL/GenBank/DDBJ whole genome shotgun (WGS) entry which is preliminary data.</text>
</comment>